<comment type="caution">
    <text evidence="3">The sequence shown here is derived from an EMBL/GenBank/DDBJ whole genome shotgun (WGS) entry which is preliminary data.</text>
</comment>
<dbReference type="InterPro" id="IPR056884">
    <property type="entry name" value="NPHP3-like_N"/>
</dbReference>
<dbReference type="InterPro" id="IPR027417">
    <property type="entry name" value="P-loop_NTPase"/>
</dbReference>
<name>A0A9P5X0G4_9AGAR</name>
<feature type="domain" description="Nephrocystin 3-like N-terminal" evidence="2">
    <location>
        <begin position="86"/>
        <end position="233"/>
    </location>
</feature>
<proteinExistence type="predicted"/>
<dbReference type="OrthoDB" id="5106486at2759"/>
<accession>A0A9P5X0G4</accession>
<keyword evidence="1" id="KW-0677">Repeat</keyword>
<dbReference type="Pfam" id="PF24883">
    <property type="entry name" value="NPHP3_N"/>
    <property type="match status" value="1"/>
</dbReference>
<dbReference type="Gene3D" id="3.40.50.300">
    <property type="entry name" value="P-loop containing nucleotide triphosphate hydrolases"/>
    <property type="match status" value="1"/>
</dbReference>
<evidence type="ECO:0000313" key="4">
    <source>
        <dbReference type="Proteomes" id="UP000807342"/>
    </source>
</evidence>
<protein>
    <recommendedName>
        <fullName evidence="2">Nephrocystin 3-like N-terminal domain-containing protein</fullName>
    </recommendedName>
</protein>
<reference evidence="3" key="1">
    <citation type="submission" date="2020-11" db="EMBL/GenBank/DDBJ databases">
        <authorList>
            <consortium name="DOE Joint Genome Institute"/>
            <person name="Ahrendt S."/>
            <person name="Riley R."/>
            <person name="Andreopoulos W."/>
            <person name="Labutti K."/>
            <person name="Pangilinan J."/>
            <person name="Ruiz-Duenas F.J."/>
            <person name="Barrasa J.M."/>
            <person name="Sanchez-Garcia M."/>
            <person name="Camarero S."/>
            <person name="Miyauchi S."/>
            <person name="Serrano A."/>
            <person name="Linde D."/>
            <person name="Babiker R."/>
            <person name="Drula E."/>
            <person name="Ayuso-Fernandez I."/>
            <person name="Pacheco R."/>
            <person name="Padilla G."/>
            <person name="Ferreira P."/>
            <person name="Barriuso J."/>
            <person name="Kellner H."/>
            <person name="Castanera R."/>
            <person name="Alfaro M."/>
            <person name="Ramirez L."/>
            <person name="Pisabarro A.G."/>
            <person name="Kuo A."/>
            <person name="Tritt A."/>
            <person name="Lipzen A."/>
            <person name="He G."/>
            <person name="Yan M."/>
            <person name="Ng V."/>
            <person name="Cullen D."/>
            <person name="Martin F."/>
            <person name="Rosso M.-N."/>
            <person name="Henrissat B."/>
            <person name="Hibbett D."/>
            <person name="Martinez A.T."/>
            <person name="Grigoriev I.V."/>
        </authorList>
    </citation>
    <scope>NUCLEOTIDE SEQUENCE</scope>
    <source>
        <strain evidence="3">MF-IS2</strain>
    </source>
</reference>
<dbReference type="SUPFAM" id="SSF52540">
    <property type="entry name" value="P-loop containing nucleoside triphosphate hydrolases"/>
    <property type="match status" value="1"/>
</dbReference>
<dbReference type="PANTHER" id="PTHR10039">
    <property type="entry name" value="AMELOGENIN"/>
    <property type="match status" value="1"/>
</dbReference>
<dbReference type="EMBL" id="MU151646">
    <property type="protein sequence ID" value="KAF9442369.1"/>
    <property type="molecule type" value="Genomic_DNA"/>
</dbReference>
<dbReference type="Proteomes" id="UP000807342">
    <property type="component" value="Unassembled WGS sequence"/>
</dbReference>
<gene>
    <name evidence="3" type="ORF">P691DRAFT_779436</name>
</gene>
<evidence type="ECO:0000259" key="2">
    <source>
        <dbReference type="Pfam" id="PF24883"/>
    </source>
</evidence>
<dbReference type="PANTHER" id="PTHR10039:SF14">
    <property type="entry name" value="NACHT DOMAIN-CONTAINING PROTEIN"/>
    <property type="match status" value="1"/>
</dbReference>
<organism evidence="3 4">
    <name type="scientific">Macrolepiota fuliginosa MF-IS2</name>
    <dbReference type="NCBI Taxonomy" id="1400762"/>
    <lineage>
        <taxon>Eukaryota</taxon>
        <taxon>Fungi</taxon>
        <taxon>Dikarya</taxon>
        <taxon>Basidiomycota</taxon>
        <taxon>Agaricomycotina</taxon>
        <taxon>Agaricomycetes</taxon>
        <taxon>Agaricomycetidae</taxon>
        <taxon>Agaricales</taxon>
        <taxon>Agaricineae</taxon>
        <taxon>Agaricaceae</taxon>
        <taxon>Macrolepiota</taxon>
    </lineage>
</organism>
<sequence>MPLFEGSQNTAVTGGNFIDQSINSNISVINGQTGIDILLEASNRDAAYDSSAREYDPRCCPGTREQHIEDIVYWAVPASGANVPLPLFWIKGPAGVGKSAIAQTCAERLKELGQLGATFFFSLNGRDKASEFIPTIAHQLSTEFPDYRDLIDYRIRRNRGILDKTMAVQFKALIIEPFRELEKAGKGIGKRIAIIVDGLDECDSVDAQCKIIELIAGAARDGATPFCWALFSRPEAHIAASFTHADVARVTCTTLLPISNDTNSDIELYLRNGFENILRRRDILINSQWPSDNDIQTLVKASNGLFIYAATALRIVGQAGPLEQALRAVCAAPSNHADNSPFAGLDAFYMVIMRRIPSDVLPTALLLCRLLCGDDAYAGGSQGGVILYSNELALSEIELRAVCSHLSAVLHIHLHSDSFDSTQFGDTNRPFQHANPAAIKELRIHILRRLGGSIYFYHKSFFDFLWDPTRSGTFCVRSSPMLNVYYKHSLKVLVKYEESYSFRGSELALAHGLPDSASSLSWPYTNELVNSVLKSCVYDWAFETCFNFGRFPEIERPLLRYFDRADFRKALRNDTMLYAGHSGFVNAIRWDCDGHSRVSRGTELFRVPRDRFRVSFDVVKFNAEIKRWKEYGIIRPYYPNFTSRFKSLVPEKLQGKFISGLYRLGHGPRSIFWYWEINFKDEYYREFRAADLAEGKRAYRDEQFDLWPKGSWR</sequence>
<dbReference type="AlphaFoldDB" id="A0A9P5X0G4"/>
<evidence type="ECO:0000256" key="1">
    <source>
        <dbReference type="ARBA" id="ARBA00022737"/>
    </source>
</evidence>
<keyword evidence="4" id="KW-1185">Reference proteome</keyword>
<evidence type="ECO:0000313" key="3">
    <source>
        <dbReference type="EMBL" id="KAF9442369.1"/>
    </source>
</evidence>